<dbReference type="AlphaFoldDB" id="A0A6L5XFW2"/>
<dbReference type="Proteomes" id="UP000483362">
    <property type="component" value="Unassembled WGS sequence"/>
</dbReference>
<keyword evidence="1" id="KW-0479">Metal-binding</keyword>
<protein>
    <submittedName>
        <fullName evidence="7">Metallophosphoesterase</fullName>
    </submittedName>
</protein>
<evidence type="ECO:0000256" key="5">
    <source>
        <dbReference type="SAM" id="SignalP"/>
    </source>
</evidence>
<dbReference type="EMBL" id="VULT01000020">
    <property type="protein sequence ID" value="MSS18374.1"/>
    <property type="molecule type" value="Genomic_DNA"/>
</dbReference>
<evidence type="ECO:0000256" key="2">
    <source>
        <dbReference type="ARBA" id="ARBA00022801"/>
    </source>
</evidence>
<accession>A0A6L5XFW2</accession>
<comment type="caution">
    <text evidence="7">The sequence shown here is derived from an EMBL/GenBank/DDBJ whole genome shotgun (WGS) entry which is preliminary data.</text>
</comment>
<feature type="signal peptide" evidence="5">
    <location>
        <begin position="1"/>
        <end position="22"/>
    </location>
</feature>
<evidence type="ECO:0000259" key="6">
    <source>
        <dbReference type="Pfam" id="PF00149"/>
    </source>
</evidence>
<proteinExistence type="inferred from homology"/>
<evidence type="ECO:0000256" key="3">
    <source>
        <dbReference type="ARBA" id="ARBA00023004"/>
    </source>
</evidence>
<reference evidence="7 8" key="1">
    <citation type="submission" date="2019-08" db="EMBL/GenBank/DDBJ databases">
        <title>In-depth cultivation of the pig gut microbiome towards novel bacterial diversity and tailored functional studies.</title>
        <authorList>
            <person name="Wylensek D."/>
            <person name="Hitch T.C.A."/>
            <person name="Clavel T."/>
        </authorList>
    </citation>
    <scope>NUCLEOTIDE SEQUENCE [LARGE SCALE GENOMIC DNA]</scope>
    <source>
        <strain evidence="7 8">Oil-RF-744-WCA-WT-10</strain>
    </source>
</reference>
<dbReference type="PANTHER" id="PTHR42988">
    <property type="entry name" value="PHOSPHOHYDROLASE"/>
    <property type="match status" value="1"/>
</dbReference>
<dbReference type="PANTHER" id="PTHR42988:SF2">
    <property type="entry name" value="CYCLIC NUCLEOTIDE PHOSPHODIESTERASE CBUA0032-RELATED"/>
    <property type="match status" value="1"/>
</dbReference>
<dbReference type="SUPFAM" id="SSF56300">
    <property type="entry name" value="Metallo-dependent phosphatases"/>
    <property type="match status" value="1"/>
</dbReference>
<dbReference type="InterPro" id="IPR029052">
    <property type="entry name" value="Metallo-depent_PP-like"/>
</dbReference>
<feature type="chain" id="PRO_5026936944" evidence="5">
    <location>
        <begin position="23"/>
        <end position="492"/>
    </location>
</feature>
<dbReference type="InterPro" id="IPR050884">
    <property type="entry name" value="CNP_phosphodiesterase-III"/>
</dbReference>
<evidence type="ECO:0000313" key="7">
    <source>
        <dbReference type="EMBL" id="MSS18374.1"/>
    </source>
</evidence>
<dbReference type="InterPro" id="IPR004843">
    <property type="entry name" value="Calcineurin-like_PHP"/>
</dbReference>
<feature type="domain" description="Calcineurin-like phosphoesterase" evidence="6">
    <location>
        <begin position="28"/>
        <end position="279"/>
    </location>
</feature>
<dbReference type="GO" id="GO:0016787">
    <property type="term" value="F:hydrolase activity"/>
    <property type="evidence" value="ECO:0007669"/>
    <property type="project" value="UniProtKB-KW"/>
</dbReference>
<organism evidence="7 8">
    <name type="scientific">Sodaliphilus pleomorphus</name>
    <dbReference type="NCBI Taxonomy" id="2606626"/>
    <lineage>
        <taxon>Bacteria</taxon>
        <taxon>Pseudomonadati</taxon>
        <taxon>Bacteroidota</taxon>
        <taxon>Bacteroidia</taxon>
        <taxon>Bacteroidales</taxon>
        <taxon>Muribaculaceae</taxon>
        <taxon>Sodaliphilus</taxon>
    </lineage>
</organism>
<evidence type="ECO:0000313" key="8">
    <source>
        <dbReference type="Proteomes" id="UP000483362"/>
    </source>
</evidence>
<dbReference type="Gene3D" id="3.60.21.10">
    <property type="match status" value="1"/>
</dbReference>
<name>A0A6L5XFW2_9BACT</name>
<keyword evidence="5" id="KW-0732">Signal</keyword>
<evidence type="ECO:0000256" key="1">
    <source>
        <dbReference type="ARBA" id="ARBA00022723"/>
    </source>
</evidence>
<keyword evidence="2" id="KW-0378">Hydrolase</keyword>
<comment type="similarity">
    <text evidence="4">Belongs to the cyclic nucleotide phosphodiesterase class-III family.</text>
</comment>
<dbReference type="RefSeq" id="WP_154327445.1">
    <property type="nucleotide sequence ID" value="NZ_CP045696.1"/>
</dbReference>
<dbReference type="Pfam" id="PF00149">
    <property type="entry name" value="Metallophos"/>
    <property type="match status" value="1"/>
</dbReference>
<evidence type="ECO:0000256" key="4">
    <source>
        <dbReference type="ARBA" id="ARBA00025742"/>
    </source>
</evidence>
<gene>
    <name evidence="7" type="ORF">FYJ29_11475</name>
</gene>
<dbReference type="GO" id="GO:0046872">
    <property type="term" value="F:metal ion binding"/>
    <property type="evidence" value="ECO:0007669"/>
    <property type="project" value="UniProtKB-KW"/>
</dbReference>
<keyword evidence="8" id="KW-1185">Reference proteome</keyword>
<keyword evidence="3" id="KW-0408">Iron</keyword>
<sequence>MKQLIVIVLCLVEALASLQGMAATRPDILVFTDPHLMAPALVRKQGQAVQALARSDMRMIVQSDTIVAELVRQALAAKPRLVLVTGDLTKDGELVSHKRFIAHLDKLRKAGIKVLVIPGNHDINSPYGRYYDGASTSPAQGVSPDEFARLYSNCGYGAGSRRDTASLSYACEPLPGYVVIGIDSNRYADNRLKSRGDSVDSRPSAGRIKASTLEWVCDQARQATAAGKHVIAMMHHHVVEHFDKEANFLSPYMVAHPESDRQQLLAAGIHTIFTGHLHVSDIARDYNSDRTDSITEVATGSLCTYPLHYRLVRLHGGKASITTRTIKQVPGCPDLQAQARAQVEQAVPSLVDGLARKGYKKLQGAMGHLSGIMGLLGGGTQLAASDPAPFLKIVHEQYDAVGKQAYLIFLEGNEGRNKQSKAVTSRLESGITGVLNASMPGMGGLLESIQGFIKENALPEFDNLLRSFMEDRNHCGTDREVVVDDLATTLPL</sequence>